<sequence>MLVLSLSLFAAFVIAAVLTEDRSNDDNDGPGGGMMIPATYPTQ</sequence>
<dbReference type="Proteomes" id="UP000240804">
    <property type="component" value="Segment"/>
</dbReference>
<dbReference type="GeneID" id="30306510"/>
<dbReference type="Proteomes" id="UP000204537">
    <property type="component" value="Segment"/>
</dbReference>
<protein>
    <submittedName>
        <fullName evidence="2">Uncharacterized protein</fullName>
    </submittedName>
</protein>
<dbReference type="EMBL" id="KU686198">
    <property type="protein sequence ID" value="AOV58962.1"/>
    <property type="molecule type" value="Genomic_DNA"/>
</dbReference>
<dbReference type="EMBL" id="KU686197">
    <property type="protein sequence ID" value="AOV58723.1"/>
    <property type="molecule type" value="Genomic_DNA"/>
</dbReference>
<dbReference type="KEGG" id="vg:30306510"/>
<dbReference type="RefSeq" id="YP_009321482.1">
    <property type="nucleotide sequence ID" value="NC_031906.1"/>
</dbReference>
<name>A0A1D8KJA8_9CAUD</name>
<evidence type="ECO:0000256" key="1">
    <source>
        <dbReference type="SAM" id="MobiDB-lite"/>
    </source>
</evidence>
<evidence type="ECO:0000313" key="5">
    <source>
        <dbReference type="Proteomes" id="UP000204537"/>
    </source>
</evidence>
<evidence type="ECO:0000313" key="2">
    <source>
        <dbReference type="EMBL" id="AOV58723.1"/>
    </source>
</evidence>
<evidence type="ECO:0000313" key="4">
    <source>
        <dbReference type="EMBL" id="AOV59202.1"/>
    </source>
</evidence>
<evidence type="ECO:0000313" key="6">
    <source>
        <dbReference type="Proteomes" id="UP000240804"/>
    </source>
</evidence>
<keyword evidence="5" id="KW-1185">Reference proteome</keyword>
<gene>
    <name evidence="4" type="ORF">C421010_219</name>
    <name evidence="2" type="ORF">S250808_218</name>
    <name evidence="3" type="ORF">T040910_218</name>
</gene>
<feature type="region of interest" description="Disordered" evidence="1">
    <location>
        <begin position="21"/>
        <end position="43"/>
    </location>
</feature>
<reference evidence="5 6" key="1">
    <citation type="journal article" date="2016" name="Virology">
        <title>The genomic content and context of auxiliary metabolic genes in marine cyanomyoviruses.</title>
        <authorList>
            <person name="Crummett L.T."/>
            <person name="Puxty R.J."/>
            <person name="Weihe C."/>
            <person name="Marston M.F."/>
            <person name="Martiny J.B."/>
        </authorList>
    </citation>
    <scope>NUCLEOTIDE SEQUENCE [LARGE SCALE GENOMIC DNA]</scope>
    <source>
        <strain evidence="2">0808SB25</strain>
        <strain evidence="3">0910TB04</strain>
        <strain evidence="4">1010CC42</strain>
    </source>
</reference>
<organism evidence="2 7">
    <name type="scientific">Synechococcus phage S-CAM3</name>
    <dbReference type="NCBI Taxonomy" id="1883366"/>
    <lineage>
        <taxon>Viruses</taxon>
        <taxon>Duplodnaviria</taxon>
        <taxon>Heunggongvirae</taxon>
        <taxon>Uroviricota</taxon>
        <taxon>Caudoviricetes</taxon>
        <taxon>Pantevenvirales</taxon>
        <taxon>Kyanoviridae</taxon>
        <taxon>Charybdisvirus</taxon>
        <taxon>Charybdisvirus scam3</taxon>
    </lineage>
</organism>
<proteinExistence type="predicted"/>
<accession>A0A1D8KJA8</accession>
<evidence type="ECO:0000313" key="7">
    <source>
        <dbReference type="Proteomes" id="UP000240920"/>
    </source>
</evidence>
<dbReference type="Proteomes" id="UP000240920">
    <property type="component" value="Segment"/>
</dbReference>
<evidence type="ECO:0000313" key="3">
    <source>
        <dbReference type="EMBL" id="AOV58962.1"/>
    </source>
</evidence>
<dbReference type="EMBL" id="KU686199">
    <property type="protein sequence ID" value="AOV59202.1"/>
    <property type="molecule type" value="Genomic_DNA"/>
</dbReference>